<dbReference type="HOGENOM" id="CLU_412044_0_0_6"/>
<dbReference type="STRING" id="349124.Hhal_2051"/>
<reference evidence="2 3" key="2">
    <citation type="journal article" date="2013" name="Stand. Genomic Sci.">
        <title>Complete genome sequence of Halorhodospira halophila SL1.</title>
        <authorList>
            <person name="Challacombe J.F."/>
            <person name="Majid S."/>
            <person name="Deole R."/>
            <person name="Brettin T.S."/>
            <person name="Bruce D."/>
            <person name="Delano S.F."/>
            <person name="Detter J.C."/>
            <person name="Gleasner C.D."/>
            <person name="Han C.S."/>
            <person name="Misra M."/>
            <person name="Reitenga K.G."/>
            <person name="Mikhailova N."/>
            <person name="Woyke T."/>
            <person name="Pitluck S."/>
            <person name="Nolan M."/>
            <person name="Land M.L."/>
            <person name="Saunders E."/>
            <person name="Tapia R."/>
            <person name="Lapidus A."/>
            <person name="Ivanova N."/>
            <person name="Hoff W.D."/>
        </authorList>
    </citation>
    <scope>NUCLEOTIDE SEQUENCE [LARGE SCALE GENOMIC DNA]</scope>
    <source>
        <strain evidence="3">DSM 244 / SL1</strain>
    </source>
</reference>
<sequence>MRGSPCCRHAALLLAAALGLGGGGCALLGERYPDAAELREQGRAEAESGYTYGHGTGETPEEARQSALYEIAGEVVTAVRGEQREVFRSLQRRGEVDGGEVERATEVELTATVASVSHVALEGARVVAEQRVAGGWYVRVRLSDQRMAQLRAQARRNAPAMAQFELTEAVPEDRPGQRFARAARGLQTVTRTGVGDQRLYSHRLGETTFAAYFEETARQAAAQLQVIPVVADDEVRFVAVDRHSLRPQPNLKLRIGGMTLLTDDGGWTAGRSLRGLGDEVRVEVLGAPDQPARLPAHLCCLVSPRRDDGAGVERAALYLHTEPSGAVVRVDGRDYVTPARVPVRPGERYRVRVLETAEHRGDTATVRVDEQTPAAYFSVRLTERQYGHLDLRADGRHSLIRLVRHDHQEAGAIRRPAEAGAYTVRITRDDPDYQDIVDELVLRPDERIQRQYTEPRYRRPYHYGWRWGVTLGVLGGEPGDGYRVPGSDGNVAYGDRPDGVGELTRLERDGELNAQLGGQAQYFADRLPVTFAGGLGLRSVSYEAEGVTGEREDVDLDTLQLTLGAGLWRPLGGEGVGWLTANQAWERSRWDDDDAVNLSLPGGRSSNRYPFLELGGQWGPWLVAARVAGGDGGLRPVLLVGFGGTAMERGYELPPEVEARPGSHFD</sequence>
<keyword evidence="3" id="KW-1185">Reference proteome</keyword>
<dbReference type="PROSITE" id="PS51257">
    <property type="entry name" value="PROKAR_LIPOPROTEIN"/>
    <property type="match status" value="1"/>
</dbReference>
<accession>A1WYQ3</accession>
<organism evidence="2 3">
    <name type="scientific">Halorhodospira halophila (strain DSM 244 / SL1)</name>
    <name type="common">Ectothiorhodospira halophila (strain DSM 244 / SL1)</name>
    <dbReference type="NCBI Taxonomy" id="349124"/>
    <lineage>
        <taxon>Bacteria</taxon>
        <taxon>Pseudomonadati</taxon>
        <taxon>Pseudomonadota</taxon>
        <taxon>Gammaproteobacteria</taxon>
        <taxon>Chromatiales</taxon>
        <taxon>Ectothiorhodospiraceae</taxon>
        <taxon>Halorhodospira</taxon>
    </lineage>
</organism>
<proteinExistence type="predicted"/>
<evidence type="ECO:0000313" key="2">
    <source>
        <dbReference type="EMBL" id="ABM62815.1"/>
    </source>
</evidence>
<dbReference type="RefSeq" id="WP_011814837.1">
    <property type="nucleotide sequence ID" value="NC_008789.1"/>
</dbReference>
<gene>
    <name evidence="2" type="ordered locus">Hhal_2051</name>
</gene>
<evidence type="ECO:0000313" key="3">
    <source>
        <dbReference type="Proteomes" id="UP000000647"/>
    </source>
</evidence>
<protein>
    <submittedName>
        <fullName evidence="2">Uncharacterized protein</fullName>
    </submittedName>
</protein>
<dbReference type="Proteomes" id="UP000000647">
    <property type="component" value="Chromosome"/>
</dbReference>
<name>A1WYQ3_HALHL</name>
<dbReference type="Gene3D" id="3.10.28.20">
    <property type="entry name" value="Acetamidase/Formamidase-like domains"/>
    <property type="match status" value="1"/>
</dbReference>
<dbReference type="AlphaFoldDB" id="A1WYQ3"/>
<feature type="region of interest" description="Disordered" evidence="1">
    <location>
        <begin position="38"/>
        <end position="62"/>
    </location>
</feature>
<evidence type="ECO:0000256" key="1">
    <source>
        <dbReference type="SAM" id="MobiDB-lite"/>
    </source>
</evidence>
<dbReference type="KEGG" id="hha:Hhal_2051"/>
<reference evidence="3" key="1">
    <citation type="submission" date="2006-12" db="EMBL/GenBank/DDBJ databases">
        <title>Complete sequence of Halorhodospira halophila SL1.</title>
        <authorList>
            <consortium name="US DOE Joint Genome Institute"/>
            <person name="Copeland A."/>
            <person name="Lucas S."/>
            <person name="Lapidus A."/>
            <person name="Barry K."/>
            <person name="Detter J.C."/>
            <person name="Glavina del Rio T."/>
            <person name="Hammon N."/>
            <person name="Israni S."/>
            <person name="Dalin E."/>
            <person name="Tice H."/>
            <person name="Pitluck S."/>
            <person name="Saunders E."/>
            <person name="Brettin T."/>
            <person name="Bruce D."/>
            <person name="Han C."/>
            <person name="Tapia R."/>
            <person name="Schmutz J."/>
            <person name="Larimer F."/>
            <person name="Land M."/>
            <person name="Hauser L."/>
            <person name="Kyrpides N."/>
            <person name="Mikhailova N."/>
            <person name="Hoff W."/>
            <person name="Richardson P."/>
        </authorList>
    </citation>
    <scope>NUCLEOTIDE SEQUENCE [LARGE SCALE GENOMIC DNA]</scope>
    <source>
        <strain evidence="3">DSM 244 / SL1</strain>
    </source>
</reference>
<dbReference type="EMBL" id="CP000544">
    <property type="protein sequence ID" value="ABM62815.1"/>
    <property type="molecule type" value="Genomic_DNA"/>
</dbReference>